<gene>
    <name evidence="7" type="ORF">VNO78_20410</name>
</gene>
<keyword evidence="3" id="KW-0833">Ubl conjugation pathway</keyword>
<dbReference type="InterPro" id="IPR011333">
    <property type="entry name" value="SKP1/BTB/POZ_sf"/>
</dbReference>
<dbReference type="SMART" id="SM00225">
    <property type="entry name" value="BTB"/>
    <property type="match status" value="1"/>
</dbReference>
<evidence type="ECO:0000256" key="3">
    <source>
        <dbReference type="ARBA" id="ARBA00022786"/>
    </source>
</evidence>
<sequence length="560" mass="64135">MRKGFQFDKTTMGITSIHCQSPSGEKHKPRVLLPANVPHSLQRTPPNWIARSNSPTDLIIQVGDSNFHLHKLAMVSRSEYLNRLVFQRGSNTEKAGDSLTIQIKKLPGGKKSFESVVKFCYGIKVDITVANIVPLYCAAHFLEMSEDLEEGNLISKTEAFLTFLILSSWKDTFRILKSSESISPWANDLHIVKRCSEAIAWKACTNPDASSFTCENETPLSRTNNSVDNWWFEDVSCLRIDHFIEVIQSIKRCGIKPEILGSCIEHWARIWFSQVTFGLDKETPIPITLQLHRISTECLINILPSEENSVTCNFLLHLLKAGVMLKINPELLCVLERRVALMLEKCRVSDLLVKNQGDKHCLYDVTVVLRVLRFYVCGMSSNHSAKPHSVGSLVDGYLTHIARDENLSAESFKSLVEALPQKARYCDDNLYRAIDMYLKAHPNLEEDRTDICRVLEYHRLSHEARQHVIQNDRLPLKLTTEFLLLEQVNMATSMTSNASNYQRTNTQTIMRVNKDLEKRQIVNEQEINVMRKDVEMIKSQLLEIYSCKIKLQNQLKRCIR</sequence>
<comment type="pathway">
    <text evidence="2">Protein modification; protein ubiquitination.</text>
</comment>
<dbReference type="SUPFAM" id="SSF54695">
    <property type="entry name" value="POZ domain"/>
    <property type="match status" value="1"/>
</dbReference>
<dbReference type="InterPro" id="IPR027356">
    <property type="entry name" value="NPH3_dom"/>
</dbReference>
<name>A0AAN9S9B8_PSOTE</name>
<comment type="similarity">
    <text evidence="4">Belongs to the NPH3 family.</text>
</comment>
<protein>
    <recommendedName>
        <fullName evidence="9">Root phototropism protein</fullName>
    </recommendedName>
</protein>
<comment type="subcellular location">
    <subcellularLocation>
        <location evidence="1">Endomembrane system</location>
        <topology evidence="1">Peripheral membrane protein</topology>
    </subcellularLocation>
</comment>
<evidence type="ECO:0000256" key="2">
    <source>
        <dbReference type="ARBA" id="ARBA00004906"/>
    </source>
</evidence>
<dbReference type="AlphaFoldDB" id="A0AAN9S9B8"/>
<dbReference type="Pfam" id="PF03000">
    <property type="entry name" value="NPH3"/>
    <property type="match status" value="1"/>
</dbReference>
<dbReference type="EMBL" id="JAYMYS010000005">
    <property type="protein sequence ID" value="KAK7391984.1"/>
    <property type="molecule type" value="Genomic_DNA"/>
</dbReference>
<comment type="caution">
    <text evidence="7">The sequence shown here is derived from an EMBL/GenBank/DDBJ whole genome shotgun (WGS) entry which is preliminary data.</text>
</comment>
<reference evidence="7 8" key="1">
    <citation type="submission" date="2024-01" db="EMBL/GenBank/DDBJ databases">
        <title>The genomes of 5 underutilized Papilionoideae crops provide insights into root nodulation and disease resistanc.</title>
        <authorList>
            <person name="Jiang F."/>
        </authorList>
    </citation>
    <scope>NUCLEOTIDE SEQUENCE [LARGE SCALE GENOMIC DNA]</scope>
    <source>
        <strain evidence="7">DUOXIRENSHENG_FW03</strain>
        <tissue evidence="7">Leaves</tissue>
    </source>
</reference>
<dbReference type="PANTHER" id="PTHR32370">
    <property type="entry name" value="OS12G0117600 PROTEIN"/>
    <property type="match status" value="1"/>
</dbReference>
<evidence type="ECO:0000259" key="5">
    <source>
        <dbReference type="PROSITE" id="PS50097"/>
    </source>
</evidence>
<proteinExistence type="inferred from homology"/>
<organism evidence="7 8">
    <name type="scientific">Psophocarpus tetragonolobus</name>
    <name type="common">Winged bean</name>
    <name type="synonym">Dolichos tetragonolobus</name>
    <dbReference type="NCBI Taxonomy" id="3891"/>
    <lineage>
        <taxon>Eukaryota</taxon>
        <taxon>Viridiplantae</taxon>
        <taxon>Streptophyta</taxon>
        <taxon>Embryophyta</taxon>
        <taxon>Tracheophyta</taxon>
        <taxon>Spermatophyta</taxon>
        <taxon>Magnoliopsida</taxon>
        <taxon>eudicotyledons</taxon>
        <taxon>Gunneridae</taxon>
        <taxon>Pentapetalae</taxon>
        <taxon>rosids</taxon>
        <taxon>fabids</taxon>
        <taxon>Fabales</taxon>
        <taxon>Fabaceae</taxon>
        <taxon>Papilionoideae</taxon>
        <taxon>50 kb inversion clade</taxon>
        <taxon>NPAAA clade</taxon>
        <taxon>indigoferoid/millettioid clade</taxon>
        <taxon>Phaseoleae</taxon>
        <taxon>Psophocarpus</taxon>
    </lineage>
</organism>
<dbReference type="Gene3D" id="3.30.710.10">
    <property type="entry name" value="Potassium Channel Kv1.1, Chain A"/>
    <property type="match status" value="1"/>
</dbReference>
<evidence type="ECO:0000259" key="6">
    <source>
        <dbReference type="PROSITE" id="PS51649"/>
    </source>
</evidence>
<dbReference type="PROSITE" id="PS51649">
    <property type="entry name" value="NPH3"/>
    <property type="match status" value="1"/>
</dbReference>
<dbReference type="PROSITE" id="PS50097">
    <property type="entry name" value="BTB"/>
    <property type="match status" value="1"/>
</dbReference>
<dbReference type="Proteomes" id="UP001386955">
    <property type="component" value="Unassembled WGS sequence"/>
</dbReference>
<feature type="domain" description="NPH3" evidence="6">
    <location>
        <begin position="229"/>
        <end position="489"/>
    </location>
</feature>
<keyword evidence="8" id="KW-1185">Reference proteome</keyword>
<evidence type="ECO:0000256" key="4">
    <source>
        <dbReference type="PROSITE-ProRule" id="PRU00982"/>
    </source>
</evidence>
<dbReference type="InterPro" id="IPR000210">
    <property type="entry name" value="BTB/POZ_dom"/>
</dbReference>
<dbReference type="Pfam" id="PF00651">
    <property type="entry name" value="BTB"/>
    <property type="match status" value="1"/>
</dbReference>
<evidence type="ECO:0000256" key="1">
    <source>
        <dbReference type="ARBA" id="ARBA00004184"/>
    </source>
</evidence>
<feature type="domain" description="BTB" evidence="5">
    <location>
        <begin position="56"/>
        <end position="129"/>
    </location>
</feature>
<dbReference type="InterPro" id="IPR043454">
    <property type="entry name" value="NPH3/RPT2-like"/>
</dbReference>
<dbReference type="GO" id="GO:0012505">
    <property type="term" value="C:endomembrane system"/>
    <property type="evidence" value="ECO:0007669"/>
    <property type="project" value="UniProtKB-SubCell"/>
</dbReference>
<evidence type="ECO:0008006" key="9">
    <source>
        <dbReference type="Google" id="ProtNLM"/>
    </source>
</evidence>
<evidence type="ECO:0000313" key="7">
    <source>
        <dbReference type="EMBL" id="KAK7391984.1"/>
    </source>
</evidence>
<accession>A0AAN9S9B8</accession>
<evidence type="ECO:0000313" key="8">
    <source>
        <dbReference type="Proteomes" id="UP001386955"/>
    </source>
</evidence>